<accession>A0AAV9B8E4</accession>
<dbReference type="Proteomes" id="UP001179952">
    <property type="component" value="Unassembled WGS sequence"/>
</dbReference>
<gene>
    <name evidence="1" type="ORF">QJS04_geneDACA021898</name>
</gene>
<keyword evidence="2" id="KW-1185">Reference proteome</keyword>
<comment type="caution">
    <text evidence="1">The sequence shown here is derived from an EMBL/GenBank/DDBJ whole genome shotgun (WGS) entry which is preliminary data.</text>
</comment>
<name>A0AAV9B8E4_ACOGR</name>
<dbReference type="GO" id="GO:0070545">
    <property type="term" value="C:PeBoW complex"/>
    <property type="evidence" value="ECO:0007669"/>
    <property type="project" value="TreeGrafter"/>
</dbReference>
<dbReference type="GO" id="GO:0000463">
    <property type="term" value="P:maturation of LSU-rRNA from tricistronic rRNA transcript (SSU-rRNA, 5.8S rRNA, LSU-rRNA)"/>
    <property type="evidence" value="ECO:0007669"/>
    <property type="project" value="TreeGrafter"/>
</dbReference>
<dbReference type="InterPro" id="IPR015943">
    <property type="entry name" value="WD40/YVTN_repeat-like_dom_sf"/>
</dbReference>
<dbReference type="AlphaFoldDB" id="A0AAV9B8E4"/>
<dbReference type="GO" id="GO:0030687">
    <property type="term" value="C:preribosome, large subunit precursor"/>
    <property type="evidence" value="ECO:0007669"/>
    <property type="project" value="TreeGrafter"/>
</dbReference>
<dbReference type="Gene3D" id="2.130.10.10">
    <property type="entry name" value="YVTN repeat-like/Quinoprotein amine dehydrogenase"/>
    <property type="match status" value="1"/>
</dbReference>
<reference evidence="1" key="2">
    <citation type="submission" date="2023-06" db="EMBL/GenBank/DDBJ databases">
        <authorList>
            <person name="Ma L."/>
            <person name="Liu K.-W."/>
            <person name="Li Z."/>
            <person name="Hsiao Y.-Y."/>
            <person name="Qi Y."/>
            <person name="Fu T."/>
            <person name="Tang G."/>
            <person name="Zhang D."/>
            <person name="Sun W.-H."/>
            <person name="Liu D.-K."/>
            <person name="Li Y."/>
            <person name="Chen G.-Z."/>
            <person name="Liu X.-D."/>
            <person name="Liao X.-Y."/>
            <person name="Jiang Y.-T."/>
            <person name="Yu X."/>
            <person name="Hao Y."/>
            <person name="Huang J."/>
            <person name="Zhao X.-W."/>
            <person name="Ke S."/>
            <person name="Chen Y.-Y."/>
            <person name="Wu W.-L."/>
            <person name="Hsu J.-L."/>
            <person name="Lin Y.-F."/>
            <person name="Huang M.-D."/>
            <person name="Li C.-Y."/>
            <person name="Huang L."/>
            <person name="Wang Z.-W."/>
            <person name="Zhao X."/>
            <person name="Zhong W.-Y."/>
            <person name="Peng D.-H."/>
            <person name="Ahmad S."/>
            <person name="Lan S."/>
            <person name="Zhang J.-S."/>
            <person name="Tsai W.-C."/>
            <person name="Van De Peer Y."/>
            <person name="Liu Z.-J."/>
        </authorList>
    </citation>
    <scope>NUCLEOTIDE SEQUENCE</scope>
    <source>
        <strain evidence="1">SCP</strain>
        <tissue evidence="1">Leaves</tissue>
    </source>
</reference>
<dbReference type="InterPro" id="IPR036322">
    <property type="entry name" value="WD40_repeat_dom_sf"/>
</dbReference>
<dbReference type="EMBL" id="JAUJYN010000004">
    <property type="protein sequence ID" value="KAK1273013.1"/>
    <property type="molecule type" value="Genomic_DNA"/>
</dbReference>
<dbReference type="PANTHER" id="PTHR17605">
    <property type="entry name" value="RIBOSOME BIOGENESIS PROTEIN BOP1 BLOCK OF PROLIFERATION 1 PROTEIN"/>
    <property type="match status" value="1"/>
</dbReference>
<dbReference type="InterPro" id="IPR028598">
    <property type="entry name" value="BOP1/Erb1"/>
</dbReference>
<evidence type="ECO:0000313" key="2">
    <source>
        <dbReference type="Proteomes" id="UP001179952"/>
    </source>
</evidence>
<reference evidence="1" key="1">
    <citation type="journal article" date="2023" name="Nat. Commun.">
        <title>Diploid and tetraploid genomes of Acorus and the evolution of monocots.</title>
        <authorList>
            <person name="Ma L."/>
            <person name="Liu K.W."/>
            <person name="Li Z."/>
            <person name="Hsiao Y.Y."/>
            <person name="Qi Y."/>
            <person name="Fu T."/>
            <person name="Tang G.D."/>
            <person name="Zhang D."/>
            <person name="Sun W.H."/>
            <person name="Liu D.K."/>
            <person name="Li Y."/>
            <person name="Chen G.Z."/>
            <person name="Liu X.D."/>
            <person name="Liao X.Y."/>
            <person name="Jiang Y.T."/>
            <person name="Yu X."/>
            <person name="Hao Y."/>
            <person name="Huang J."/>
            <person name="Zhao X.W."/>
            <person name="Ke S."/>
            <person name="Chen Y.Y."/>
            <person name="Wu W.L."/>
            <person name="Hsu J.L."/>
            <person name="Lin Y.F."/>
            <person name="Huang M.D."/>
            <person name="Li C.Y."/>
            <person name="Huang L."/>
            <person name="Wang Z.W."/>
            <person name="Zhao X."/>
            <person name="Zhong W.Y."/>
            <person name="Peng D.H."/>
            <person name="Ahmad S."/>
            <person name="Lan S."/>
            <person name="Zhang J.S."/>
            <person name="Tsai W.C."/>
            <person name="Van de Peer Y."/>
            <person name="Liu Z.J."/>
        </authorList>
    </citation>
    <scope>NUCLEOTIDE SEQUENCE</scope>
    <source>
        <strain evidence="1">SCP</strain>
    </source>
</reference>
<protein>
    <submittedName>
        <fullName evidence="1">Uncharacterized protein</fullName>
    </submittedName>
</protein>
<proteinExistence type="predicted"/>
<dbReference type="SUPFAM" id="SSF50978">
    <property type="entry name" value="WD40 repeat-like"/>
    <property type="match status" value="1"/>
</dbReference>
<dbReference type="PANTHER" id="PTHR17605:SF0">
    <property type="entry name" value="RIBOSOME BIOGENESIS PROTEIN BOP1"/>
    <property type="match status" value="1"/>
</dbReference>
<evidence type="ECO:0000313" key="1">
    <source>
        <dbReference type="EMBL" id="KAK1273013.1"/>
    </source>
</evidence>
<organism evidence="1 2">
    <name type="scientific">Acorus gramineus</name>
    <name type="common">Dwarf sweet flag</name>
    <dbReference type="NCBI Taxonomy" id="55184"/>
    <lineage>
        <taxon>Eukaryota</taxon>
        <taxon>Viridiplantae</taxon>
        <taxon>Streptophyta</taxon>
        <taxon>Embryophyta</taxon>
        <taxon>Tracheophyta</taxon>
        <taxon>Spermatophyta</taxon>
        <taxon>Magnoliopsida</taxon>
        <taxon>Liliopsida</taxon>
        <taxon>Acoraceae</taxon>
        <taxon>Acorus</taxon>
    </lineage>
</organism>
<dbReference type="GO" id="GO:0043021">
    <property type="term" value="F:ribonucleoprotein complex binding"/>
    <property type="evidence" value="ECO:0007669"/>
    <property type="project" value="TreeGrafter"/>
</dbReference>
<sequence>MGSKVGTVQIWEVETGRCLRVWEVDEAVKHVSWNPEPDLPILAVCVGQDLLLLKMGIGKAEEQSRMRELLNVEESPQWMTLAADEAVYKASAIFPM</sequence>